<gene>
    <name evidence="10" type="ORF">DNTS_012849</name>
</gene>
<feature type="domain" description="BHLH" evidence="9">
    <location>
        <begin position="224"/>
        <end position="279"/>
    </location>
</feature>
<dbReference type="InterPro" id="IPR036638">
    <property type="entry name" value="HLH_DNA-bd_sf"/>
</dbReference>
<comment type="caution">
    <text evidence="10">The sequence shown here is derived from an EMBL/GenBank/DDBJ whole genome shotgun (WGS) entry which is preliminary data.</text>
</comment>
<feature type="compositionally biased region" description="Basic and acidic residues" evidence="8">
    <location>
        <begin position="219"/>
        <end position="235"/>
    </location>
</feature>
<dbReference type="Gene3D" id="4.10.280.10">
    <property type="entry name" value="Helix-loop-helix DNA-binding domain"/>
    <property type="match status" value="1"/>
</dbReference>
<evidence type="ECO:0000256" key="1">
    <source>
        <dbReference type="ARBA" id="ARBA00004123"/>
    </source>
</evidence>
<keyword evidence="7" id="KW-0175">Coiled coil</keyword>
<dbReference type="SMART" id="SM00353">
    <property type="entry name" value="HLH"/>
    <property type="match status" value="1"/>
</dbReference>
<dbReference type="Proteomes" id="UP000316079">
    <property type="component" value="Unassembled WGS sequence"/>
</dbReference>
<keyword evidence="11" id="KW-1185">Reference proteome</keyword>
<dbReference type="STRING" id="623744.A0A553QTB5"/>
<evidence type="ECO:0000256" key="5">
    <source>
        <dbReference type="ARBA" id="ARBA00023242"/>
    </source>
</evidence>
<reference evidence="10 11" key="1">
    <citation type="journal article" date="2019" name="Sci. Data">
        <title>Hybrid genome assembly and annotation of Danionella translucida.</title>
        <authorList>
            <person name="Kadobianskyi M."/>
            <person name="Schulze L."/>
            <person name="Schuelke M."/>
            <person name="Judkewitz B."/>
        </authorList>
    </citation>
    <scope>NUCLEOTIDE SEQUENCE [LARGE SCALE GENOMIC DNA]</scope>
    <source>
        <strain evidence="10 11">Bolton</strain>
    </source>
</reference>
<dbReference type="Pfam" id="PF00010">
    <property type="entry name" value="HLH"/>
    <property type="match status" value="1"/>
</dbReference>
<evidence type="ECO:0000259" key="9">
    <source>
        <dbReference type="PROSITE" id="PS50888"/>
    </source>
</evidence>
<sequence length="334" mass="36609">MKHVDATSALSFQNVPFLFFMVKVFFPPKRASNMLTFAVHGHVQGESLKNSSKDTLPNMRQRNCADPEDPSMLDEAGAVETANNPLAVSAASLSTDQQIKYLLKTEGTGGQVTYRVIHVADGQVEGQADGATAVSVVAGFPAATHLATSTAEGVEGVTSEPQYYYPANVSDTAAGAMVTSIQTADSLAQQTPTGQVYVMMSPQDVLATSQQSQSGAQRGSRDDKRRAQHNEVERRRRDKINNWIVQLSKTIPDCNLDATKSAQSKSGILSKACDYIQDLRQSNSRLQEELLTADSLRMDNQLLKKELEEWKSKNQMIRNQLRHHGIMTTSMDSQ</sequence>
<evidence type="ECO:0000313" key="10">
    <source>
        <dbReference type="EMBL" id="TRY93157.1"/>
    </source>
</evidence>
<proteinExistence type="predicted"/>
<dbReference type="SUPFAM" id="SSF47459">
    <property type="entry name" value="HLH, helix-loop-helix DNA-binding domain"/>
    <property type="match status" value="1"/>
</dbReference>
<keyword evidence="2" id="KW-0805">Transcription regulation</keyword>
<dbReference type="PANTHER" id="PTHR46117">
    <property type="entry name" value="FI24210P1"/>
    <property type="match status" value="1"/>
</dbReference>
<keyword evidence="4" id="KW-0804">Transcription</keyword>
<feature type="compositionally biased region" description="Low complexity" evidence="8">
    <location>
        <begin position="209"/>
        <end position="218"/>
    </location>
</feature>
<evidence type="ECO:0000256" key="4">
    <source>
        <dbReference type="ARBA" id="ARBA00023163"/>
    </source>
</evidence>
<evidence type="ECO:0000256" key="7">
    <source>
        <dbReference type="SAM" id="Coils"/>
    </source>
</evidence>
<dbReference type="CDD" id="cd18924">
    <property type="entry name" value="bHLHzip_USF1"/>
    <property type="match status" value="1"/>
</dbReference>
<dbReference type="GO" id="GO:0000981">
    <property type="term" value="F:DNA-binding transcription factor activity, RNA polymerase II-specific"/>
    <property type="evidence" value="ECO:0007669"/>
    <property type="project" value="TreeGrafter"/>
</dbReference>
<dbReference type="GO" id="GO:0000978">
    <property type="term" value="F:RNA polymerase II cis-regulatory region sequence-specific DNA binding"/>
    <property type="evidence" value="ECO:0007669"/>
    <property type="project" value="TreeGrafter"/>
</dbReference>
<dbReference type="GO" id="GO:0005634">
    <property type="term" value="C:nucleus"/>
    <property type="evidence" value="ECO:0007669"/>
    <property type="project" value="UniProtKB-SubCell"/>
</dbReference>
<dbReference type="GO" id="GO:0045944">
    <property type="term" value="P:positive regulation of transcription by RNA polymerase II"/>
    <property type="evidence" value="ECO:0007669"/>
    <property type="project" value="UniProtKB-ARBA"/>
</dbReference>
<evidence type="ECO:0000256" key="8">
    <source>
        <dbReference type="SAM" id="MobiDB-lite"/>
    </source>
</evidence>
<feature type="region of interest" description="Disordered" evidence="8">
    <location>
        <begin position="206"/>
        <end position="235"/>
    </location>
</feature>
<dbReference type="AlphaFoldDB" id="A0A553QTB5"/>
<dbReference type="GO" id="GO:0046983">
    <property type="term" value="F:protein dimerization activity"/>
    <property type="evidence" value="ECO:0007669"/>
    <property type="project" value="InterPro"/>
</dbReference>
<dbReference type="InterPro" id="IPR011598">
    <property type="entry name" value="bHLH_dom"/>
</dbReference>
<dbReference type="OrthoDB" id="690068at2759"/>
<feature type="coiled-coil region" evidence="7">
    <location>
        <begin position="276"/>
        <end position="320"/>
    </location>
</feature>
<evidence type="ECO:0000256" key="6">
    <source>
        <dbReference type="ARBA" id="ARBA00040037"/>
    </source>
</evidence>
<name>A0A553QTB5_9TELE</name>
<evidence type="ECO:0000256" key="2">
    <source>
        <dbReference type="ARBA" id="ARBA00023015"/>
    </source>
</evidence>
<dbReference type="PROSITE" id="PS50888">
    <property type="entry name" value="BHLH"/>
    <property type="match status" value="1"/>
</dbReference>
<protein>
    <recommendedName>
        <fullName evidence="6">Upstream stimulatory factor 1</fullName>
    </recommendedName>
</protein>
<evidence type="ECO:0000256" key="3">
    <source>
        <dbReference type="ARBA" id="ARBA00023125"/>
    </source>
</evidence>
<accession>A0A553QTB5</accession>
<keyword evidence="3" id="KW-0238">DNA-binding</keyword>
<dbReference type="InterPro" id="IPR051732">
    <property type="entry name" value="USF"/>
</dbReference>
<dbReference type="PANTHER" id="PTHR46117:SF1">
    <property type="entry name" value="UPSTREAM STIMULATORY FACTOR 1"/>
    <property type="match status" value="1"/>
</dbReference>
<organism evidence="10 11">
    <name type="scientific">Danionella cerebrum</name>
    <dbReference type="NCBI Taxonomy" id="2873325"/>
    <lineage>
        <taxon>Eukaryota</taxon>
        <taxon>Metazoa</taxon>
        <taxon>Chordata</taxon>
        <taxon>Craniata</taxon>
        <taxon>Vertebrata</taxon>
        <taxon>Euteleostomi</taxon>
        <taxon>Actinopterygii</taxon>
        <taxon>Neopterygii</taxon>
        <taxon>Teleostei</taxon>
        <taxon>Ostariophysi</taxon>
        <taxon>Cypriniformes</taxon>
        <taxon>Danionidae</taxon>
        <taxon>Danioninae</taxon>
        <taxon>Danionella</taxon>
    </lineage>
</organism>
<keyword evidence="5" id="KW-0539">Nucleus</keyword>
<dbReference type="EMBL" id="SRMA01025563">
    <property type="protein sequence ID" value="TRY93157.1"/>
    <property type="molecule type" value="Genomic_DNA"/>
</dbReference>
<comment type="subcellular location">
    <subcellularLocation>
        <location evidence="1">Nucleus</location>
    </subcellularLocation>
</comment>
<evidence type="ECO:0000313" key="11">
    <source>
        <dbReference type="Proteomes" id="UP000316079"/>
    </source>
</evidence>